<sequence length="172" mass="19520">MTSTERRNAIINKLKNNLGPIKGTDLAKFFNISRQVIVQDIALLRAQGEDVIATPQGYMIPVKKDNRITKRIVCKHEGYNAIEEELQIMIDYGATIIDVIVEHPLYGEITSVLNINHKRDLENFINTITKKKAEPLATLTDGIHIHTIEVANEEIFQELKKALNKKGYLIND</sequence>
<feature type="domain" description="3H" evidence="1">
    <location>
        <begin position="72"/>
        <end position="169"/>
    </location>
</feature>
<dbReference type="PANTHER" id="PTHR40068">
    <property type="entry name" value="TRANSCRIPTION REPRESSOR NIAR-RELATED"/>
    <property type="match status" value="1"/>
</dbReference>
<dbReference type="Proteomes" id="UP000779508">
    <property type="component" value="Unassembled WGS sequence"/>
</dbReference>
<dbReference type="PIRSF" id="PIRSF037847">
    <property type="entry name" value="NiaR"/>
    <property type="match status" value="1"/>
</dbReference>
<organism evidence="3 4">
    <name type="scientific">Alkaliphilus flagellatus</name>
    <dbReference type="NCBI Taxonomy" id="2841507"/>
    <lineage>
        <taxon>Bacteria</taxon>
        <taxon>Bacillati</taxon>
        <taxon>Bacillota</taxon>
        <taxon>Clostridia</taxon>
        <taxon>Peptostreptococcales</taxon>
        <taxon>Natronincolaceae</taxon>
        <taxon>Alkaliphilus</taxon>
    </lineage>
</organism>
<evidence type="ECO:0000259" key="2">
    <source>
        <dbReference type="Pfam" id="PF08279"/>
    </source>
</evidence>
<name>A0ABS6G6R5_9FIRM</name>
<dbReference type="Pfam" id="PF02829">
    <property type="entry name" value="3H"/>
    <property type="match status" value="1"/>
</dbReference>
<evidence type="ECO:0000259" key="1">
    <source>
        <dbReference type="Pfam" id="PF02829"/>
    </source>
</evidence>
<reference evidence="3 4" key="1">
    <citation type="submission" date="2021-06" db="EMBL/GenBank/DDBJ databases">
        <authorList>
            <person name="Sun Q."/>
            <person name="Li D."/>
        </authorList>
    </citation>
    <scope>NUCLEOTIDE SEQUENCE [LARGE SCALE GENOMIC DNA]</scope>
    <source>
        <strain evidence="3 4">MSJ-5</strain>
    </source>
</reference>
<comment type="caution">
    <text evidence="3">The sequence shown here is derived from an EMBL/GenBank/DDBJ whole genome shotgun (WGS) entry which is preliminary data.</text>
</comment>
<dbReference type="InterPro" id="IPR004173">
    <property type="entry name" value="3H_domain"/>
</dbReference>
<dbReference type="InterPro" id="IPR013196">
    <property type="entry name" value="HTH_11"/>
</dbReference>
<gene>
    <name evidence="3" type="ORF">KQI88_17315</name>
</gene>
<evidence type="ECO:0000313" key="4">
    <source>
        <dbReference type="Proteomes" id="UP000779508"/>
    </source>
</evidence>
<proteinExistence type="predicted"/>
<feature type="domain" description="Helix-turn-helix type 11" evidence="2">
    <location>
        <begin position="6"/>
        <end position="58"/>
    </location>
</feature>
<keyword evidence="4" id="KW-1185">Reference proteome</keyword>
<dbReference type="Pfam" id="PF08279">
    <property type="entry name" value="HTH_11"/>
    <property type="match status" value="1"/>
</dbReference>
<dbReference type="PANTHER" id="PTHR40068:SF1">
    <property type="entry name" value="TRANSCRIPTION REPRESSOR NIAR-RELATED"/>
    <property type="match status" value="1"/>
</dbReference>
<protein>
    <submittedName>
        <fullName evidence="3">Transcription repressor NadR</fullName>
    </submittedName>
</protein>
<accession>A0ABS6G6R5</accession>
<dbReference type="EMBL" id="JAHLQK010000009">
    <property type="protein sequence ID" value="MBU5678174.1"/>
    <property type="molecule type" value="Genomic_DNA"/>
</dbReference>
<dbReference type="InterPro" id="IPR026043">
    <property type="entry name" value="NadR"/>
</dbReference>
<dbReference type="RefSeq" id="WP_216419526.1">
    <property type="nucleotide sequence ID" value="NZ_JAHLQK010000009.1"/>
</dbReference>
<evidence type="ECO:0000313" key="3">
    <source>
        <dbReference type="EMBL" id="MBU5678174.1"/>
    </source>
</evidence>